<protein>
    <submittedName>
        <fullName evidence="2">Pyrroline-5-carboxylate reductase</fullName>
    </submittedName>
</protein>
<reference evidence="2" key="1">
    <citation type="submission" date="2016-11" db="UniProtKB">
        <authorList>
            <consortium name="WormBaseParasite"/>
        </authorList>
    </citation>
    <scope>IDENTIFICATION</scope>
    <source>
        <strain evidence="2">KR3021</strain>
    </source>
</reference>
<name>A0AC35TYP0_9BILA</name>
<organism evidence="1 2">
    <name type="scientific">Rhabditophanes sp. KR3021</name>
    <dbReference type="NCBI Taxonomy" id="114890"/>
    <lineage>
        <taxon>Eukaryota</taxon>
        <taxon>Metazoa</taxon>
        <taxon>Ecdysozoa</taxon>
        <taxon>Nematoda</taxon>
        <taxon>Chromadorea</taxon>
        <taxon>Rhabditida</taxon>
        <taxon>Tylenchina</taxon>
        <taxon>Panagrolaimomorpha</taxon>
        <taxon>Strongyloidoidea</taxon>
        <taxon>Alloionematidae</taxon>
        <taxon>Rhabditophanes</taxon>
    </lineage>
</organism>
<proteinExistence type="predicted"/>
<sequence length="280" mass="30129">MESSNNIDIVFIGGGIMASCIVNAVVASGYTSKDNIGINVRTQKSCDAWKQKGFTNTFISKDDLFKKVQPKYVFLCIKPQLYEEVCTELGNSLGKHNGPIKFISIMAGITMEQLRRSFNNTVPDYSITRAMPNLPCQIQRGTTLLCSTLKSDELSVIKEIIECTGTVVEIDEKYFNVGSVLSGSAPAFLFTIIDALADGGCKNGLSKGDSLKLVASAFNGAAEMILQLGEHPMALKDKVCSAGGTTIAGIAELEKHGFRNILIETVTASTQRAKELGAPK</sequence>
<evidence type="ECO:0000313" key="1">
    <source>
        <dbReference type="Proteomes" id="UP000095286"/>
    </source>
</evidence>
<accession>A0AC35TYP0</accession>
<dbReference type="Proteomes" id="UP000095286">
    <property type="component" value="Unplaced"/>
</dbReference>
<dbReference type="WBParaSite" id="RSKR_0000564300.1">
    <property type="protein sequence ID" value="RSKR_0000564300.1"/>
    <property type="gene ID" value="RSKR_0000564300"/>
</dbReference>
<evidence type="ECO:0000313" key="2">
    <source>
        <dbReference type="WBParaSite" id="RSKR_0000564300.1"/>
    </source>
</evidence>